<comment type="caution">
    <text evidence="4">The sequence shown here is derived from an EMBL/GenBank/DDBJ whole genome shotgun (WGS) entry which is preliminary data.</text>
</comment>
<dbReference type="InterPro" id="IPR017853">
    <property type="entry name" value="GH"/>
</dbReference>
<gene>
    <name evidence="4" type="ORF">B0H63DRAFT_443911</name>
</gene>
<evidence type="ECO:0000313" key="5">
    <source>
        <dbReference type="Proteomes" id="UP001285441"/>
    </source>
</evidence>
<accession>A0AAE0P5J4</accession>
<dbReference type="PROSITE" id="PS51910">
    <property type="entry name" value="GH18_2"/>
    <property type="match status" value="1"/>
</dbReference>
<dbReference type="InterPro" id="IPR029070">
    <property type="entry name" value="Chitinase_insertion_sf"/>
</dbReference>
<name>A0AAE0P5J4_9PEZI</name>
<proteinExistence type="inferred from homology"/>
<evidence type="ECO:0000259" key="3">
    <source>
        <dbReference type="PROSITE" id="PS51910"/>
    </source>
</evidence>
<protein>
    <recommendedName>
        <fullName evidence="2">chitinase</fullName>
        <ecNumber evidence="2">3.2.1.14</ecNumber>
    </recommendedName>
</protein>
<dbReference type="FunFam" id="3.10.50.10:FF:000009">
    <property type="entry name" value="CTS2p putative chitinase"/>
    <property type="match status" value="1"/>
</dbReference>
<comment type="similarity">
    <text evidence="1">Belongs to the glycosyl hydrolase 18 family. Chitinase class V subfamily.</text>
</comment>
<organism evidence="4 5">
    <name type="scientific">Podospora didyma</name>
    <dbReference type="NCBI Taxonomy" id="330526"/>
    <lineage>
        <taxon>Eukaryota</taxon>
        <taxon>Fungi</taxon>
        <taxon>Dikarya</taxon>
        <taxon>Ascomycota</taxon>
        <taxon>Pezizomycotina</taxon>
        <taxon>Sordariomycetes</taxon>
        <taxon>Sordariomycetidae</taxon>
        <taxon>Sordariales</taxon>
        <taxon>Podosporaceae</taxon>
        <taxon>Podospora</taxon>
    </lineage>
</organism>
<dbReference type="Proteomes" id="UP001285441">
    <property type="component" value="Unassembled WGS sequence"/>
</dbReference>
<dbReference type="GO" id="GO:0008061">
    <property type="term" value="F:chitin binding"/>
    <property type="evidence" value="ECO:0007669"/>
    <property type="project" value="InterPro"/>
</dbReference>
<dbReference type="SMART" id="SM00636">
    <property type="entry name" value="Glyco_18"/>
    <property type="match status" value="1"/>
</dbReference>
<dbReference type="Gene3D" id="3.10.50.10">
    <property type="match status" value="1"/>
</dbReference>
<dbReference type="GO" id="GO:0006032">
    <property type="term" value="P:chitin catabolic process"/>
    <property type="evidence" value="ECO:0007669"/>
    <property type="project" value="TreeGrafter"/>
</dbReference>
<dbReference type="GO" id="GO:0008843">
    <property type="term" value="F:endochitinase activity"/>
    <property type="evidence" value="ECO:0007669"/>
    <property type="project" value="UniProtKB-EC"/>
</dbReference>
<dbReference type="EC" id="3.2.1.14" evidence="2"/>
<dbReference type="GO" id="GO:0005975">
    <property type="term" value="P:carbohydrate metabolic process"/>
    <property type="evidence" value="ECO:0007669"/>
    <property type="project" value="InterPro"/>
</dbReference>
<dbReference type="Gene3D" id="3.20.20.80">
    <property type="entry name" value="Glycosidases"/>
    <property type="match status" value="1"/>
</dbReference>
<dbReference type="PANTHER" id="PTHR11177:SF228">
    <property type="entry name" value="CHITINASE"/>
    <property type="match status" value="1"/>
</dbReference>
<dbReference type="SUPFAM" id="SSF51445">
    <property type="entry name" value="(Trans)glycosidases"/>
    <property type="match status" value="1"/>
</dbReference>
<dbReference type="GO" id="GO:0005576">
    <property type="term" value="C:extracellular region"/>
    <property type="evidence" value="ECO:0007669"/>
    <property type="project" value="TreeGrafter"/>
</dbReference>
<evidence type="ECO:0000256" key="1">
    <source>
        <dbReference type="ARBA" id="ARBA00008682"/>
    </source>
</evidence>
<dbReference type="Pfam" id="PF00704">
    <property type="entry name" value="Glyco_hydro_18"/>
    <property type="match status" value="1"/>
</dbReference>
<keyword evidence="5" id="KW-1185">Reference proteome</keyword>
<evidence type="ECO:0000256" key="2">
    <source>
        <dbReference type="ARBA" id="ARBA00012729"/>
    </source>
</evidence>
<sequence length="360" mass="38829">MSGSPSTRKARIANAANVMYTNAVYWPNHRFYNGDTPGSLNYGCINRVYYAFANVMADGGVFLSDEWADATAPCDGVQGALGSLMHLKQRYPHLQVVLSIGGGNSAETFPIVASNTLLRDNFARSARGLVEASGLDGIDTPVVWEYPCSPQQGADFLALLAAIRLHLHEDHYLLTAALPAAKQVLQNIDLRRASEYIDAINLMAYDFFGSWTHRSGHHAQLYAMNKDEPSGSSGVQHIMAAGVPAKKILLGIPLFGRSFLHVSGPGHKFRGAGGEEGSFEYSNLPRRGTKEQVDKRAVAAQCVGGDGGFVTYDNPDTVKIKAAFCKQKGLGGLCYWSAPSDAKDTKRSLITAGFRALHSS</sequence>
<feature type="domain" description="GH18" evidence="3">
    <location>
        <begin position="20"/>
        <end position="360"/>
    </location>
</feature>
<dbReference type="PANTHER" id="PTHR11177">
    <property type="entry name" value="CHITINASE"/>
    <property type="match status" value="1"/>
</dbReference>
<keyword evidence="4" id="KW-0378">Hydrolase</keyword>
<dbReference type="SUPFAM" id="SSF54556">
    <property type="entry name" value="Chitinase insertion domain"/>
    <property type="match status" value="1"/>
</dbReference>
<dbReference type="InterPro" id="IPR050314">
    <property type="entry name" value="Glycosyl_Hydrlase_18"/>
</dbReference>
<dbReference type="AlphaFoldDB" id="A0AAE0P5J4"/>
<dbReference type="EMBL" id="JAULSW010000001">
    <property type="protein sequence ID" value="KAK3393691.1"/>
    <property type="molecule type" value="Genomic_DNA"/>
</dbReference>
<reference evidence="4" key="2">
    <citation type="submission" date="2023-06" db="EMBL/GenBank/DDBJ databases">
        <authorList>
            <consortium name="Lawrence Berkeley National Laboratory"/>
            <person name="Haridas S."/>
            <person name="Hensen N."/>
            <person name="Bonometti L."/>
            <person name="Westerberg I."/>
            <person name="Brannstrom I.O."/>
            <person name="Guillou S."/>
            <person name="Cros-Aarteil S."/>
            <person name="Calhoun S."/>
            <person name="Kuo A."/>
            <person name="Mondo S."/>
            <person name="Pangilinan J."/>
            <person name="Riley R."/>
            <person name="LaButti K."/>
            <person name="Andreopoulos B."/>
            <person name="Lipzen A."/>
            <person name="Chen C."/>
            <person name="Yanf M."/>
            <person name="Daum C."/>
            <person name="Ng V."/>
            <person name="Clum A."/>
            <person name="Steindorff A."/>
            <person name="Ohm R."/>
            <person name="Martin F."/>
            <person name="Silar P."/>
            <person name="Natvig D."/>
            <person name="Lalanne C."/>
            <person name="Gautier V."/>
            <person name="Ament-velasquez S.L."/>
            <person name="Kruys A."/>
            <person name="Hutchinson M.I."/>
            <person name="Powell A.J."/>
            <person name="Barry K."/>
            <person name="Miller A.N."/>
            <person name="Grigoriev I.V."/>
            <person name="Debuchy R."/>
            <person name="Gladieux P."/>
            <person name="Thoren M.H."/>
            <person name="Johannesson H."/>
        </authorList>
    </citation>
    <scope>NUCLEOTIDE SEQUENCE</scope>
    <source>
        <strain evidence="4">CBS 232.78</strain>
    </source>
</reference>
<evidence type="ECO:0000313" key="4">
    <source>
        <dbReference type="EMBL" id="KAK3393691.1"/>
    </source>
</evidence>
<dbReference type="InterPro" id="IPR011583">
    <property type="entry name" value="Chitinase_II/V-like_cat"/>
</dbReference>
<dbReference type="InterPro" id="IPR001223">
    <property type="entry name" value="Glyco_hydro18_cat"/>
</dbReference>
<reference evidence="4" key="1">
    <citation type="journal article" date="2023" name="Mol. Phylogenet. Evol.">
        <title>Genome-scale phylogeny and comparative genomics of the fungal order Sordariales.</title>
        <authorList>
            <person name="Hensen N."/>
            <person name="Bonometti L."/>
            <person name="Westerberg I."/>
            <person name="Brannstrom I.O."/>
            <person name="Guillou S."/>
            <person name="Cros-Aarteil S."/>
            <person name="Calhoun S."/>
            <person name="Haridas S."/>
            <person name="Kuo A."/>
            <person name="Mondo S."/>
            <person name="Pangilinan J."/>
            <person name="Riley R."/>
            <person name="LaButti K."/>
            <person name="Andreopoulos B."/>
            <person name="Lipzen A."/>
            <person name="Chen C."/>
            <person name="Yan M."/>
            <person name="Daum C."/>
            <person name="Ng V."/>
            <person name="Clum A."/>
            <person name="Steindorff A."/>
            <person name="Ohm R.A."/>
            <person name="Martin F."/>
            <person name="Silar P."/>
            <person name="Natvig D.O."/>
            <person name="Lalanne C."/>
            <person name="Gautier V."/>
            <person name="Ament-Velasquez S.L."/>
            <person name="Kruys A."/>
            <person name="Hutchinson M.I."/>
            <person name="Powell A.J."/>
            <person name="Barry K."/>
            <person name="Miller A.N."/>
            <person name="Grigoriev I.V."/>
            <person name="Debuchy R."/>
            <person name="Gladieux P."/>
            <person name="Hiltunen Thoren M."/>
            <person name="Johannesson H."/>
        </authorList>
    </citation>
    <scope>NUCLEOTIDE SEQUENCE</scope>
    <source>
        <strain evidence="4">CBS 232.78</strain>
    </source>
</reference>